<dbReference type="GO" id="GO:0000723">
    <property type="term" value="P:telomere maintenance"/>
    <property type="evidence" value="ECO:0007669"/>
    <property type="project" value="InterPro"/>
</dbReference>
<feature type="compositionally biased region" description="Low complexity" evidence="1">
    <location>
        <begin position="889"/>
        <end position="902"/>
    </location>
</feature>
<evidence type="ECO:0000256" key="1">
    <source>
        <dbReference type="SAM" id="MobiDB-lite"/>
    </source>
</evidence>
<feature type="compositionally biased region" description="Basic residues" evidence="1">
    <location>
        <begin position="1221"/>
        <end position="1232"/>
    </location>
</feature>
<feature type="compositionally biased region" description="Basic and acidic residues" evidence="1">
    <location>
        <begin position="727"/>
        <end position="744"/>
    </location>
</feature>
<feature type="region of interest" description="Disordered" evidence="1">
    <location>
        <begin position="1192"/>
        <end position="1267"/>
    </location>
</feature>
<name>A0A1Q5TLF1_9EURO</name>
<keyword evidence="4" id="KW-1185">Reference proteome</keyword>
<evidence type="ECO:0000259" key="2">
    <source>
        <dbReference type="SMART" id="SM00976"/>
    </source>
</evidence>
<dbReference type="GO" id="GO:0000781">
    <property type="term" value="C:chromosome, telomeric region"/>
    <property type="evidence" value="ECO:0007669"/>
    <property type="project" value="InterPro"/>
</dbReference>
<feature type="region of interest" description="Disordered" evidence="1">
    <location>
        <begin position="299"/>
        <end position="326"/>
    </location>
</feature>
<feature type="compositionally biased region" description="Acidic residues" evidence="1">
    <location>
        <begin position="529"/>
        <end position="540"/>
    </location>
</feature>
<dbReference type="CDD" id="cd04497">
    <property type="entry name" value="hPOT1_OB1_like"/>
    <property type="match status" value="1"/>
</dbReference>
<dbReference type="EMBL" id="MNBE01000642">
    <property type="protein sequence ID" value="OKP01019.1"/>
    <property type="molecule type" value="Genomic_DNA"/>
</dbReference>
<dbReference type="InterPro" id="IPR012340">
    <property type="entry name" value="NA-bd_OB-fold"/>
</dbReference>
<feature type="region of interest" description="Disordered" evidence="1">
    <location>
        <begin position="1"/>
        <end position="22"/>
    </location>
</feature>
<dbReference type="Pfam" id="PF02765">
    <property type="entry name" value="POT1"/>
    <property type="match status" value="1"/>
</dbReference>
<feature type="compositionally biased region" description="Basic and acidic residues" evidence="1">
    <location>
        <begin position="703"/>
        <end position="716"/>
    </location>
</feature>
<feature type="compositionally biased region" description="Acidic residues" evidence="1">
    <location>
        <begin position="760"/>
        <end position="769"/>
    </location>
</feature>
<feature type="compositionally biased region" description="Basic and acidic residues" evidence="1">
    <location>
        <begin position="853"/>
        <end position="867"/>
    </location>
</feature>
<organism evidence="3 4">
    <name type="scientific">Penicillium subrubescens</name>
    <dbReference type="NCBI Taxonomy" id="1316194"/>
    <lineage>
        <taxon>Eukaryota</taxon>
        <taxon>Fungi</taxon>
        <taxon>Dikarya</taxon>
        <taxon>Ascomycota</taxon>
        <taxon>Pezizomycotina</taxon>
        <taxon>Eurotiomycetes</taxon>
        <taxon>Eurotiomycetidae</taxon>
        <taxon>Eurotiales</taxon>
        <taxon>Aspergillaceae</taxon>
        <taxon>Penicillium</taxon>
    </lineage>
</organism>
<feature type="region of interest" description="Disordered" evidence="1">
    <location>
        <begin position="494"/>
        <end position="540"/>
    </location>
</feature>
<gene>
    <name evidence="3" type="ORF">PENSUB_7600</name>
</gene>
<dbReference type="SUPFAM" id="SSF50249">
    <property type="entry name" value="Nucleic acid-binding proteins"/>
    <property type="match status" value="1"/>
</dbReference>
<sequence>MDVGDQPAQSAPPTRPQLTKTPIAHLSPTLELPENKCIYATVSLIWPYSSSTKSLGLLLAEPDFRLRRSNGQVKAVFHGRVAESVAEQHVGIGDTVCLSLKYSSFVPNDAVSQTPGRNIAWDVHFERGLTLEACQHYISQSPEELAPTRGSWGSPAFHKSSRKSSGSAVGFAFDPFAEEDGFVPGKGRKRPRYSLQRTEWRVVDEPESPEERQEHEEPMDWEKALDAEVDLESETEKPADVEPAKDASIPETAPETVPDTVPDTSDKVTQVNNEDPFQDEQSVFVKPSLDLAESLFGRRTPQNFDAGPTTSVSQSPFGNLFNRPTDTPQLRPIPSPGLPIPSPLISNSSNHQEYFAPIPTAPPAHDVHHALTSDSNSLIQELDSLVEGAQEPALHGLPQLMEHPETAQDEGELSYPPPPLDSHQSPNSLLSNSLVGEVNQLPTVDLDQLDSHAVMNGSTIVETDTGLDISEELHLAVSTGNIDEQLLEETNDVTPEADYESHVPSNLEAGDEEVEGSQGTSPRSALPEMEVDEAESGEDVLDETAAQDEAQSLHEVANVYPGTLSGSDSDSHSDVEEEARYDEDAEGEYYSEDEFSEEEEIEPVYGDDIDEGSSEDEDNEAHRLPPAQPEVIVLDSDSEDEDASEQPAATFPHHARQRSVSSDASQSSAEGDGEDWPDVEDDADHHVLEDQESVEYQSEDEYEHPHPDQDDRVHDSDMEDESSVDALVRDDRSEEHSTRDRSVDEAPDGEQDLEPHAESDEVAQPEENLDSFTSVEVHEDQPDSAKDAPSPAEELSPHDLAEEQVQSPLDDEERTSGGTLSAFITLDGAHDPPDWSKAIEKDHQTPLEQGTHAIEEETSERPEKSPVPDDEIDVQHSNKGLSFEVPAFDTTDQQLPTPDPTQEVSPSYKPGPDNYQPAELLVTDEQALPVGLDISLPPVSEEPVVSAPAELRVAGERAPSVGQDTPLPPVSEEEPITLEQQDAADGVGVVLPTTELLEDCQQDGEEIAAPESTDKALETPTVVISKPPAPDRDAHGLRSKLSYFAPLATLADHYNALVDTISVVYEFSPVAKATSGSRDYFMTIYLTDPSMAGTTLQAQIFRHYKSAMPPIAEGQAILLRDFKVQSHNHSMTLVSVESSSWAVFDGSSPDAKMTGPPVEYGSEEQAFAAGLRRWYFEAGASLVADSQLQASVARDSRSMTPSSVAASEAGSPDGTPSSARGSRRSRRSRRRVTIHELRDGTRYTEVGSPSGQHGIHELRDGTVYANE</sequence>
<evidence type="ECO:0000313" key="4">
    <source>
        <dbReference type="Proteomes" id="UP000186955"/>
    </source>
</evidence>
<comment type="caution">
    <text evidence="3">The sequence shown here is derived from an EMBL/GenBank/DDBJ whole genome shotgun (WGS) entry which is preliminary data.</text>
</comment>
<dbReference type="AlphaFoldDB" id="A0A1Q5TLF1"/>
<feature type="compositionally biased region" description="Polar residues" evidence="1">
    <location>
        <begin position="7"/>
        <end position="20"/>
    </location>
</feature>
<dbReference type="GO" id="GO:0003677">
    <property type="term" value="F:DNA binding"/>
    <property type="evidence" value="ECO:0007669"/>
    <property type="project" value="InterPro"/>
</dbReference>
<dbReference type="STRING" id="1316194.A0A1Q5TLF1"/>
<evidence type="ECO:0000313" key="3">
    <source>
        <dbReference type="EMBL" id="OKP01019.1"/>
    </source>
</evidence>
<feature type="compositionally biased region" description="Low complexity" evidence="1">
    <location>
        <begin position="658"/>
        <end position="669"/>
    </location>
</feature>
<feature type="compositionally biased region" description="Polar residues" evidence="1">
    <location>
        <begin position="267"/>
        <end position="281"/>
    </location>
</feature>
<accession>A0A1Q5TLF1</accession>
<protein>
    <recommendedName>
        <fullName evidence="2">Telomeric single stranded DNA binding POT1/Cdc13 domain-containing protein</fullName>
    </recommendedName>
</protein>
<dbReference type="Proteomes" id="UP000186955">
    <property type="component" value="Unassembled WGS sequence"/>
</dbReference>
<feature type="region of interest" description="Disordered" evidence="1">
    <location>
        <begin position="560"/>
        <end position="920"/>
    </location>
</feature>
<dbReference type="InterPro" id="IPR011564">
    <property type="entry name" value="Telomer_end-bd_POT1/Cdc13"/>
</dbReference>
<feature type="compositionally biased region" description="Acidic residues" evidence="1">
    <location>
        <begin position="575"/>
        <end position="619"/>
    </location>
</feature>
<feature type="compositionally biased region" description="Polar residues" evidence="1">
    <location>
        <begin position="300"/>
        <end position="326"/>
    </location>
</feature>
<feature type="compositionally biased region" description="Basic and acidic residues" evidence="1">
    <location>
        <begin position="776"/>
        <end position="786"/>
    </location>
</feature>
<feature type="compositionally biased region" description="Basic and acidic residues" evidence="1">
    <location>
        <begin position="828"/>
        <end position="845"/>
    </location>
</feature>
<proteinExistence type="predicted"/>
<reference evidence="3 4" key="1">
    <citation type="submission" date="2016-10" db="EMBL/GenBank/DDBJ databases">
        <title>Genome sequence of the ascomycete fungus Penicillium subrubescens.</title>
        <authorList>
            <person name="De Vries R.P."/>
            <person name="Peng M."/>
            <person name="Dilokpimol A."/>
            <person name="Hilden K."/>
            <person name="Makela M.R."/>
            <person name="Grigoriev I."/>
            <person name="Riley R."/>
            <person name="Granchi Z."/>
        </authorList>
    </citation>
    <scope>NUCLEOTIDE SEQUENCE [LARGE SCALE GENOMIC DNA]</scope>
    <source>
        <strain evidence="3 4">CBS 132785</strain>
    </source>
</reference>
<feature type="compositionally biased region" description="Acidic residues" evidence="1">
    <location>
        <begin position="671"/>
        <end position="682"/>
    </location>
</feature>
<feature type="compositionally biased region" description="Acidic residues" evidence="1">
    <location>
        <begin position="690"/>
        <end position="702"/>
    </location>
</feature>
<dbReference type="Gene3D" id="2.40.50.140">
    <property type="entry name" value="Nucleic acid-binding proteins"/>
    <property type="match status" value="1"/>
</dbReference>
<feature type="compositionally biased region" description="Basic and acidic residues" evidence="1">
    <location>
        <begin position="1233"/>
        <end position="1242"/>
    </location>
</feature>
<dbReference type="SMART" id="SM00976">
    <property type="entry name" value="Telo_bind"/>
    <property type="match status" value="1"/>
</dbReference>
<feature type="compositionally biased region" description="Basic and acidic residues" evidence="1">
    <location>
        <begin position="200"/>
        <end position="226"/>
    </location>
</feature>
<feature type="region of interest" description="Disordered" evidence="1">
    <location>
        <begin position="405"/>
        <end position="430"/>
    </location>
</feature>
<feature type="compositionally biased region" description="Basic and acidic residues" evidence="1">
    <location>
        <begin position="234"/>
        <end position="245"/>
    </location>
</feature>
<feature type="domain" description="Telomeric single stranded DNA binding POT1/Cdc13" evidence="2">
    <location>
        <begin position="1044"/>
        <end position="1176"/>
    </location>
</feature>
<feature type="region of interest" description="Disordered" evidence="1">
    <location>
        <begin position="200"/>
        <end position="284"/>
    </location>
</feature>